<dbReference type="NCBIfam" id="NF001924">
    <property type="entry name" value="PRK00702.1"/>
    <property type="match status" value="1"/>
</dbReference>
<comment type="function">
    <text evidence="3">Catalyzes the reversible conversion of ribose-5-phosphate to ribulose 5-phosphate.</text>
</comment>
<dbReference type="HAMAP" id="MF_00170">
    <property type="entry name" value="Rib_5P_isom_A"/>
    <property type="match status" value="1"/>
</dbReference>
<dbReference type="FunFam" id="3.40.50.1360:FF:000001">
    <property type="entry name" value="Ribose-5-phosphate isomerase A"/>
    <property type="match status" value="1"/>
</dbReference>
<evidence type="ECO:0000313" key="5">
    <source>
        <dbReference type="Proteomes" id="UP000248168"/>
    </source>
</evidence>
<comment type="similarity">
    <text evidence="3">Belongs to the ribose 5-phosphate isomerase family.</text>
</comment>
<dbReference type="EC" id="5.3.1.6" evidence="3"/>
<evidence type="ECO:0000256" key="1">
    <source>
        <dbReference type="ARBA" id="ARBA00001713"/>
    </source>
</evidence>
<name>A0A330LBH9_9BACT</name>
<dbReference type="OrthoDB" id="5870696at2"/>
<comment type="catalytic activity">
    <reaction evidence="1 3">
        <text>aldehydo-D-ribose 5-phosphate = D-ribulose 5-phosphate</text>
        <dbReference type="Rhea" id="RHEA:14657"/>
        <dbReference type="ChEBI" id="CHEBI:58121"/>
        <dbReference type="ChEBI" id="CHEBI:58273"/>
        <dbReference type="EC" id="5.3.1.6"/>
    </reaction>
</comment>
<feature type="active site" description="Proton acceptor" evidence="3">
    <location>
        <position position="109"/>
    </location>
</feature>
<evidence type="ECO:0000256" key="2">
    <source>
        <dbReference type="ARBA" id="ARBA00023235"/>
    </source>
</evidence>
<dbReference type="GO" id="GO:0005829">
    <property type="term" value="C:cytosol"/>
    <property type="evidence" value="ECO:0007669"/>
    <property type="project" value="TreeGrafter"/>
</dbReference>
<comment type="pathway">
    <text evidence="3">Carbohydrate degradation; pentose phosphate pathway; D-ribose 5-phosphate from D-ribulose 5-phosphate (non-oxidative stage): step 1/1.</text>
</comment>
<keyword evidence="5" id="KW-1185">Reference proteome</keyword>
<dbReference type="SUPFAM" id="SSF100950">
    <property type="entry name" value="NagB/RpiA/CoA transferase-like"/>
    <property type="match status" value="1"/>
</dbReference>
<feature type="binding site" evidence="3">
    <location>
        <begin position="32"/>
        <end position="35"/>
    </location>
    <ligand>
        <name>substrate</name>
    </ligand>
</feature>
<dbReference type="InParanoid" id="A0A330LBH9"/>
<dbReference type="EMBL" id="OUNR01000012">
    <property type="protein sequence ID" value="SPP64379.1"/>
    <property type="molecule type" value="Genomic_DNA"/>
</dbReference>
<keyword evidence="2 3" id="KW-0413">Isomerase</keyword>
<evidence type="ECO:0000313" key="4">
    <source>
        <dbReference type="EMBL" id="SPP64379.1"/>
    </source>
</evidence>
<dbReference type="GO" id="GO:0006014">
    <property type="term" value="P:D-ribose metabolic process"/>
    <property type="evidence" value="ECO:0007669"/>
    <property type="project" value="TreeGrafter"/>
</dbReference>
<dbReference type="PANTHER" id="PTHR11934:SF0">
    <property type="entry name" value="RIBOSE-5-PHOSPHATE ISOMERASE"/>
    <property type="match status" value="1"/>
</dbReference>
<protein>
    <recommendedName>
        <fullName evidence="3">Ribose-5-phosphate isomerase A</fullName>
        <ecNumber evidence="3">5.3.1.6</ecNumber>
    </recommendedName>
    <alternativeName>
        <fullName evidence="3">Phosphoriboisomerase A</fullName>
        <shortName evidence="3">PRI</shortName>
    </alternativeName>
</protein>
<evidence type="ECO:0000256" key="3">
    <source>
        <dbReference type="HAMAP-Rule" id="MF_00170"/>
    </source>
</evidence>
<reference evidence="5" key="1">
    <citation type="submission" date="2018-04" db="EMBL/GenBank/DDBJ databases">
        <authorList>
            <person name="Lucker S."/>
            <person name="Sakoula D."/>
        </authorList>
    </citation>
    <scope>NUCLEOTIDE SEQUENCE [LARGE SCALE GENOMIC DNA]</scope>
</reference>
<feature type="binding site" evidence="3">
    <location>
        <begin position="87"/>
        <end position="90"/>
    </location>
    <ligand>
        <name>substrate</name>
    </ligand>
</feature>
<accession>A0A330LBH9</accession>
<dbReference type="Gene3D" id="3.30.70.260">
    <property type="match status" value="1"/>
</dbReference>
<proteinExistence type="inferred from homology"/>
<dbReference type="Gene3D" id="3.40.50.1360">
    <property type="match status" value="1"/>
</dbReference>
<dbReference type="AlphaFoldDB" id="A0A330LBH9"/>
<gene>
    <name evidence="3 4" type="primary">rpiA</name>
    <name evidence="4" type="ORF">NITLEN_20018</name>
</gene>
<feature type="binding site" evidence="3">
    <location>
        <position position="127"/>
    </location>
    <ligand>
        <name>substrate</name>
    </ligand>
</feature>
<dbReference type="PANTHER" id="PTHR11934">
    <property type="entry name" value="RIBOSE-5-PHOSPHATE ISOMERASE"/>
    <property type="match status" value="1"/>
</dbReference>
<organism evidence="4 5">
    <name type="scientific">Nitrospira lenta</name>
    <dbReference type="NCBI Taxonomy" id="1436998"/>
    <lineage>
        <taxon>Bacteria</taxon>
        <taxon>Pseudomonadati</taxon>
        <taxon>Nitrospirota</taxon>
        <taxon>Nitrospiria</taxon>
        <taxon>Nitrospirales</taxon>
        <taxon>Nitrospiraceae</taxon>
        <taxon>Nitrospira</taxon>
    </lineage>
</organism>
<sequence length="233" mass="24853">MTTQLDLDRLKKAAALEAVEFVRDGMIVGLGTGSTAKHMIVALGEKVRAGMRLRGVPTSHETAALAKEAGIALIDADSRWELDVAIDGADQVDPGFNLIKGGGGALLKEKIVAASAKQFIVLVDYTKQVPMLGGSFPLPIEIIPFGWGSTAREIESLTKSRVVLREKNGAPFRTEAGNLIVDVHIARIHHPKDLEIALNQIPGVVETGLFIGRTSILIVGSPHGVDIHHAPEQ</sequence>
<dbReference type="SUPFAM" id="SSF75445">
    <property type="entry name" value="D-ribose-5-phosphate isomerase (RpiA), lid domain"/>
    <property type="match status" value="1"/>
</dbReference>
<feature type="binding site" evidence="3">
    <location>
        <begin position="100"/>
        <end position="103"/>
    </location>
    <ligand>
        <name>substrate</name>
    </ligand>
</feature>
<dbReference type="InterPro" id="IPR037171">
    <property type="entry name" value="NagB/RpiA_transferase-like"/>
</dbReference>
<dbReference type="CDD" id="cd01398">
    <property type="entry name" value="RPI_A"/>
    <property type="match status" value="1"/>
</dbReference>
<dbReference type="InterPro" id="IPR004788">
    <property type="entry name" value="Ribose5P_isomerase_type_A"/>
</dbReference>
<dbReference type="InterPro" id="IPR020672">
    <property type="entry name" value="Ribose5P_isomerase_typA_subgr"/>
</dbReference>
<dbReference type="Proteomes" id="UP000248168">
    <property type="component" value="Unassembled WGS sequence"/>
</dbReference>
<dbReference type="NCBIfam" id="TIGR00021">
    <property type="entry name" value="rpiA"/>
    <property type="match status" value="1"/>
</dbReference>
<dbReference type="UniPathway" id="UPA00115">
    <property type="reaction ID" value="UER00412"/>
</dbReference>
<dbReference type="RefSeq" id="WP_121988784.1">
    <property type="nucleotide sequence ID" value="NZ_OUNR01000012.1"/>
</dbReference>
<dbReference type="GO" id="GO:0004751">
    <property type="term" value="F:ribose-5-phosphate isomerase activity"/>
    <property type="evidence" value="ECO:0007669"/>
    <property type="project" value="UniProtKB-UniRule"/>
</dbReference>
<dbReference type="GO" id="GO:0009052">
    <property type="term" value="P:pentose-phosphate shunt, non-oxidative branch"/>
    <property type="evidence" value="ECO:0007669"/>
    <property type="project" value="UniProtKB-UniRule"/>
</dbReference>
<dbReference type="Pfam" id="PF06026">
    <property type="entry name" value="Rib_5-P_isom_A"/>
    <property type="match status" value="1"/>
</dbReference>
<comment type="subunit">
    <text evidence="3">Homodimer.</text>
</comment>
<dbReference type="FunCoup" id="A0A330LBH9">
    <property type="interactions" value="402"/>
</dbReference>